<dbReference type="Proteomes" id="UP001519887">
    <property type="component" value="Unassembled WGS sequence"/>
</dbReference>
<gene>
    <name evidence="1" type="ORF">K0U00_46675</name>
</gene>
<keyword evidence="2" id="KW-1185">Reference proteome</keyword>
<dbReference type="EMBL" id="JAHZIK010003066">
    <property type="protein sequence ID" value="MBW7461568.1"/>
    <property type="molecule type" value="Genomic_DNA"/>
</dbReference>
<sequence length="179" mass="20920">EGCRRKYREAYGRELPADRSEYMPEWASSCMRDNMDKIYSFIKQKKADIPMILYYNLYRDNLFDRERTTDMLCTEPQDVLSLGHQHIPEFWKPALSIKLGRSLPERPAPFGIVHSSPGMDWRHTGLPPAEYRFWLSQIPAHGGSIWHSLTGIPDTIEDKRILETVSDFNRNVQKVVAFM</sequence>
<reference evidence="1 2" key="1">
    <citation type="submission" date="2021-07" db="EMBL/GenBank/DDBJ databases">
        <title>Paenibacillus radiodurans sp. nov., isolated from the southeastern edge of Tengger Desert.</title>
        <authorList>
            <person name="Zhang G."/>
        </authorList>
    </citation>
    <scope>NUCLEOTIDE SEQUENCE [LARGE SCALE GENOMIC DNA]</scope>
    <source>
        <strain evidence="1 2">CCM 7311</strain>
    </source>
</reference>
<comment type="caution">
    <text evidence="1">The sequence shown here is derived from an EMBL/GenBank/DDBJ whole genome shotgun (WGS) entry which is preliminary data.</text>
</comment>
<feature type="non-terminal residue" evidence="1">
    <location>
        <position position="179"/>
    </location>
</feature>
<protein>
    <submittedName>
        <fullName evidence="1">Uncharacterized protein</fullName>
    </submittedName>
</protein>
<organism evidence="1 2">
    <name type="scientific">Paenibacillus sepulcri</name>
    <dbReference type="NCBI Taxonomy" id="359917"/>
    <lineage>
        <taxon>Bacteria</taxon>
        <taxon>Bacillati</taxon>
        <taxon>Bacillota</taxon>
        <taxon>Bacilli</taxon>
        <taxon>Bacillales</taxon>
        <taxon>Paenibacillaceae</taxon>
        <taxon>Paenibacillus</taxon>
    </lineage>
</organism>
<proteinExistence type="predicted"/>
<accession>A0ABS7CKY6</accession>
<feature type="non-terminal residue" evidence="1">
    <location>
        <position position="1"/>
    </location>
</feature>
<evidence type="ECO:0000313" key="2">
    <source>
        <dbReference type="Proteomes" id="UP001519887"/>
    </source>
</evidence>
<evidence type="ECO:0000313" key="1">
    <source>
        <dbReference type="EMBL" id="MBW7461568.1"/>
    </source>
</evidence>
<name>A0ABS7CKY6_9BACL</name>